<dbReference type="EMBL" id="JADOUA010000001">
    <property type="protein sequence ID" value="MBG6088775.1"/>
    <property type="molecule type" value="Genomic_DNA"/>
</dbReference>
<evidence type="ECO:0000313" key="1">
    <source>
        <dbReference type="EMBL" id="MBG6088775.1"/>
    </source>
</evidence>
<reference evidence="1" key="1">
    <citation type="submission" date="2020-11" db="EMBL/GenBank/DDBJ databases">
        <title>Sequencing the genomes of 1000 actinobacteria strains.</title>
        <authorList>
            <person name="Klenk H.-P."/>
        </authorList>
    </citation>
    <scope>NUCLEOTIDE SEQUENCE</scope>
    <source>
        <strain evidence="1">DSM 43175</strain>
    </source>
</reference>
<dbReference type="Proteomes" id="UP000614047">
    <property type="component" value="Unassembled WGS sequence"/>
</dbReference>
<gene>
    <name evidence="1" type="ORF">IW256_002888</name>
</gene>
<keyword evidence="2" id="KW-1185">Reference proteome</keyword>
<organism evidence="1 2">
    <name type="scientific">Actinomadura viridis</name>
    <dbReference type="NCBI Taxonomy" id="58110"/>
    <lineage>
        <taxon>Bacteria</taxon>
        <taxon>Bacillati</taxon>
        <taxon>Actinomycetota</taxon>
        <taxon>Actinomycetes</taxon>
        <taxon>Streptosporangiales</taxon>
        <taxon>Thermomonosporaceae</taxon>
        <taxon>Actinomadura</taxon>
    </lineage>
</organism>
<name>A0A931GIZ6_9ACTN</name>
<sequence length="48" mass="4848">MVMPKAARTAAPAQLAAVADSAHVAVVTAEVAGRYAGDPWPRSDRSAG</sequence>
<comment type="caution">
    <text evidence="1">The sequence shown here is derived from an EMBL/GenBank/DDBJ whole genome shotgun (WGS) entry which is preliminary data.</text>
</comment>
<dbReference type="AlphaFoldDB" id="A0A931GIZ6"/>
<evidence type="ECO:0000313" key="2">
    <source>
        <dbReference type="Proteomes" id="UP000614047"/>
    </source>
</evidence>
<protein>
    <submittedName>
        <fullName evidence="1">Uncharacterized protein</fullName>
    </submittedName>
</protein>
<proteinExistence type="predicted"/>
<accession>A0A931GIZ6</accession>